<evidence type="ECO:0000313" key="3">
    <source>
        <dbReference type="EMBL" id="MBB3859271.1"/>
    </source>
</evidence>
<feature type="chain" id="PRO_5031295208" description="DUF2155 domain-containing protein" evidence="2">
    <location>
        <begin position="22"/>
        <end position="214"/>
    </location>
</feature>
<reference evidence="3 4" key="1">
    <citation type="submission" date="2020-08" db="EMBL/GenBank/DDBJ databases">
        <title>Genomic Encyclopedia of Type Strains, Phase IV (KMG-IV): sequencing the most valuable type-strain genomes for metagenomic binning, comparative biology and taxonomic classification.</title>
        <authorList>
            <person name="Goeker M."/>
        </authorList>
    </citation>
    <scope>NUCLEOTIDE SEQUENCE [LARGE SCALE GENOMIC DNA]</scope>
    <source>
        <strain evidence="3 4">DSM 14552</strain>
    </source>
</reference>
<feature type="compositionally biased region" description="Low complexity" evidence="1">
    <location>
        <begin position="177"/>
        <end position="214"/>
    </location>
</feature>
<proteinExistence type="predicted"/>
<sequence>MLPVASPALRALAFASLLALAACGEKEAPPPPEATETGSAIASASGAAVESEFGTPIKDRVATIGFLNKRNNITQDIVLKSGESRRIGNAIIKLATCEKTAPWEDPPETGAFVQLFVQERASTDQPLAWRKVFSGWLFKSAPSLNVVEHPVYDVWVKNCAMIFPGEDEPKAAERSAAKPSGSPSGAAASPDAAVAAPTPSSSASARAAAVSPEE</sequence>
<dbReference type="EMBL" id="JACICY010000001">
    <property type="protein sequence ID" value="MBB3859271.1"/>
    <property type="molecule type" value="Genomic_DNA"/>
</dbReference>
<organism evidence="3 4">
    <name type="scientific">Novosphingobium hassiacum</name>
    <dbReference type="NCBI Taxonomy" id="173676"/>
    <lineage>
        <taxon>Bacteria</taxon>
        <taxon>Pseudomonadati</taxon>
        <taxon>Pseudomonadota</taxon>
        <taxon>Alphaproteobacteria</taxon>
        <taxon>Sphingomonadales</taxon>
        <taxon>Sphingomonadaceae</taxon>
        <taxon>Novosphingobium</taxon>
    </lineage>
</organism>
<feature type="region of interest" description="Disordered" evidence="1">
    <location>
        <begin position="168"/>
        <end position="214"/>
    </location>
</feature>
<protein>
    <recommendedName>
        <fullName evidence="5">DUF2155 domain-containing protein</fullName>
    </recommendedName>
</protein>
<gene>
    <name evidence="3" type="ORF">GGQ88_000511</name>
</gene>
<feature type="signal peptide" evidence="2">
    <location>
        <begin position="1"/>
        <end position="21"/>
    </location>
</feature>
<keyword evidence="2" id="KW-0732">Signal</keyword>
<evidence type="ECO:0000256" key="2">
    <source>
        <dbReference type="SAM" id="SignalP"/>
    </source>
</evidence>
<evidence type="ECO:0000313" key="4">
    <source>
        <dbReference type="Proteomes" id="UP000562395"/>
    </source>
</evidence>
<dbReference type="Proteomes" id="UP000562395">
    <property type="component" value="Unassembled WGS sequence"/>
</dbReference>
<evidence type="ECO:0000256" key="1">
    <source>
        <dbReference type="SAM" id="MobiDB-lite"/>
    </source>
</evidence>
<dbReference type="InterPro" id="IPR019225">
    <property type="entry name" value="DUF2155"/>
</dbReference>
<dbReference type="AlphaFoldDB" id="A0A7W5ZTM4"/>
<dbReference type="Pfam" id="PF09923">
    <property type="entry name" value="DUF2155"/>
    <property type="match status" value="1"/>
</dbReference>
<evidence type="ECO:0008006" key="5">
    <source>
        <dbReference type="Google" id="ProtNLM"/>
    </source>
</evidence>
<keyword evidence="4" id="KW-1185">Reference proteome</keyword>
<name>A0A7W5ZTM4_9SPHN</name>
<accession>A0A7W5ZTM4</accession>
<comment type="caution">
    <text evidence="3">The sequence shown here is derived from an EMBL/GenBank/DDBJ whole genome shotgun (WGS) entry which is preliminary data.</text>
</comment>